<dbReference type="Gene3D" id="3.40.50.10140">
    <property type="entry name" value="Toll/interleukin-1 receptor homology (TIR) domain"/>
    <property type="match status" value="1"/>
</dbReference>
<dbReference type="AlphaFoldDB" id="A0A3B0UU12"/>
<dbReference type="InterPro" id="IPR000157">
    <property type="entry name" value="TIR_dom"/>
</dbReference>
<dbReference type="InterPro" id="IPR035897">
    <property type="entry name" value="Toll_tir_struct_dom_sf"/>
</dbReference>
<organism evidence="2">
    <name type="scientific">hydrothermal vent metagenome</name>
    <dbReference type="NCBI Taxonomy" id="652676"/>
    <lineage>
        <taxon>unclassified sequences</taxon>
        <taxon>metagenomes</taxon>
        <taxon>ecological metagenomes</taxon>
    </lineage>
</organism>
<evidence type="ECO:0000313" key="2">
    <source>
        <dbReference type="EMBL" id="VAW28797.1"/>
    </source>
</evidence>
<gene>
    <name evidence="2" type="ORF">MNBD_BACTEROID06-1173</name>
</gene>
<dbReference type="Pfam" id="PF13676">
    <property type="entry name" value="TIR_2"/>
    <property type="match status" value="1"/>
</dbReference>
<dbReference type="PROSITE" id="PS50104">
    <property type="entry name" value="TIR"/>
    <property type="match status" value="1"/>
</dbReference>
<feature type="domain" description="TIR" evidence="1">
    <location>
        <begin position="136"/>
        <end position="263"/>
    </location>
</feature>
<name>A0A3B0UU12_9ZZZZ</name>
<proteinExistence type="predicted"/>
<dbReference type="EMBL" id="UOES01000457">
    <property type="protein sequence ID" value="VAW28797.1"/>
    <property type="molecule type" value="Genomic_DNA"/>
</dbReference>
<reference evidence="2" key="1">
    <citation type="submission" date="2018-06" db="EMBL/GenBank/DDBJ databases">
        <authorList>
            <person name="Zhirakovskaya E."/>
        </authorList>
    </citation>
    <scope>NUCLEOTIDE SEQUENCE</scope>
</reference>
<evidence type="ECO:0000259" key="1">
    <source>
        <dbReference type="PROSITE" id="PS50104"/>
    </source>
</evidence>
<dbReference type="GO" id="GO:0007165">
    <property type="term" value="P:signal transduction"/>
    <property type="evidence" value="ECO:0007669"/>
    <property type="project" value="InterPro"/>
</dbReference>
<protein>
    <recommendedName>
        <fullName evidence="1">TIR domain-containing protein</fullName>
    </recommendedName>
</protein>
<accession>A0A3B0UU12</accession>
<sequence>MTEYALLPKILPAFRRLRQHYETKGKIELRNLIDAARVHIEPGTEFDNWNGGTYGHDIFMFVPEEVMGLVDLDDQEKIFERLQQDLNKATPEVENEYVRAVYVKSADESDPQFQASIPFTREARALPENTGLWKENNLRLFLSHRDKHKSAAHTLAEALEPFGVSVFVAHDAIKPMKEWKKEILNGLMTMEVMLILLTDDFHESEWTNQEVGFALAKGIPIICVKVENIDPLGFIGSMQALKASYEKIYDAAPEVHRSLINEIGQEGRLKEILIESFILAPSFIDAMERLKHLTETAANLTDKEFNRIVEGYTRNDQLYGCGGIHNRGNWFKRYLEDATGKKLIFEDRRIVEKRPEMNDDILF</sequence>
<dbReference type="SUPFAM" id="SSF52200">
    <property type="entry name" value="Toll/Interleukin receptor TIR domain"/>
    <property type="match status" value="1"/>
</dbReference>